<dbReference type="GO" id="GO:0006508">
    <property type="term" value="P:proteolysis"/>
    <property type="evidence" value="ECO:0007669"/>
    <property type="project" value="UniProtKB-KW"/>
</dbReference>
<keyword evidence="2" id="KW-0645">Protease</keyword>
<reference evidence="2 3" key="2">
    <citation type="submission" date="2010-03" db="EMBL/GenBank/DDBJ databases">
        <authorList>
            <person name="Pajon A."/>
        </authorList>
    </citation>
    <scope>NUCLEOTIDE SEQUENCE [LARGE SCALE GENOMIC DNA]</scope>
    <source>
        <strain evidence="2 3">L2-14</strain>
    </source>
</reference>
<proteinExistence type="predicted"/>
<keyword evidence="1" id="KW-0812">Transmembrane</keyword>
<evidence type="ECO:0000313" key="2">
    <source>
        <dbReference type="EMBL" id="CBL24975.1"/>
    </source>
</evidence>
<keyword evidence="2" id="KW-0378">Hydrolase</keyword>
<organism evidence="2 3">
    <name type="scientific">[Ruminococcus] torques L2-14</name>
    <dbReference type="NCBI Taxonomy" id="657313"/>
    <lineage>
        <taxon>Bacteria</taxon>
        <taxon>Bacillati</taxon>
        <taxon>Bacillota</taxon>
        <taxon>Clostridia</taxon>
        <taxon>Lachnospirales</taxon>
        <taxon>Lachnospiraceae</taxon>
        <taxon>Mediterraneibacter</taxon>
    </lineage>
</organism>
<dbReference type="InterPro" id="IPR037219">
    <property type="entry name" value="Peptidase_M41-like"/>
</dbReference>
<accession>D4M163</accession>
<feature type="transmembrane region" description="Helical" evidence="1">
    <location>
        <begin position="39"/>
        <end position="57"/>
    </location>
</feature>
<protein>
    <submittedName>
        <fullName evidence="2">ATP-dependent Zn proteases</fullName>
    </submittedName>
</protein>
<dbReference type="SUPFAM" id="SSF140990">
    <property type="entry name" value="FtsH protease domain-like"/>
    <property type="match status" value="1"/>
</dbReference>
<keyword evidence="1" id="KW-1133">Transmembrane helix</keyword>
<evidence type="ECO:0000313" key="3">
    <source>
        <dbReference type="Proteomes" id="UP000008956"/>
    </source>
</evidence>
<keyword evidence="1" id="KW-0472">Membrane</keyword>
<reference evidence="2 3" key="1">
    <citation type="submission" date="2010-03" db="EMBL/GenBank/DDBJ databases">
        <title>The genome sequence of Ruminococcus torques L2-14.</title>
        <authorList>
            <consortium name="metaHIT consortium -- http://www.metahit.eu/"/>
            <person name="Pajon A."/>
            <person name="Turner K."/>
            <person name="Parkhill J."/>
            <person name="Duncan S."/>
            <person name="Flint H."/>
        </authorList>
    </citation>
    <scope>NUCLEOTIDE SEQUENCE [LARGE SCALE GENOMIC DNA]</scope>
    <source>
        <strain evidence="2 3">L2-14</strain>
    </source>
</reference>
<feature type="transmembrane region" description="Helical" evidence="1">
    <location>
        <begin position="7"/>
        <end position="27"/>
    </location>
</feature>
<dbReference type="AlphaFoldDB" id="D4M163"/>
<name>D4M163_9FIRM</name>
<dbReference type="GO" id="GO:0005524">
    <property type="term" value="F:ATP binding"/>
    <property type="evidence" value="ECO:0007669"/>
    <property type="project" value="InterPro"/>
</dbReference>
<evidence type="ECO:0000256" key="1">
    <source>
        <dbReference type="SAM" id="Phobius"/>
    </source>
</evidence>
<dbReference type="PATRIC" id="fig|657313.3.peg.1536"/>
<dbReference type="KEGG" id="rto:RTO_01850"/>
<dbReference type="HOGENOM" id="CLU_094959_0_0_9"/>
<dbReference type="EMBL" id="FP929055">
    <property type="protein sequence ID" value="CBL24975.1"/>
    <property type="molecule type" value="Genomic_DNA"/>
</dbReference>
<dbReference type="GO" id="GO:0004176">
    <property type="term" value="F:ATP-dependent peptidase activity"/>
    <property type="evidence" value="ECO:0007669"/>
    <property type="project" value="InterPro"/>
</dbReference>
<dbReference type="RefSeq" id="WP_015527624.1">
    <property type="nucleotide sequence ID" value="NC_021015.1"/>
</dbReference>
<sequence length="256" mass="29385">MRNLFGFFCNIMKCFFVSCGIVLLFYFFNEEVPVTKELIQRNVLVICYSLLSLLCAYQITKRMFSDNDYNVITGTSLGYAKRIIRSENKNDPLTEYNRKVSSVHEAGHAVMAYLMKIESFQVILSDIQPRVVMVQKLQDANAVKKGILIKYAGAIAEEILLDKMHIGSFIGEDSDFPQATEWIKAYIVMTDSSISKTLLDRELEEKTILLSKKFWSESKKILSENRTMVEAISENLQREGTLTSEEVKDILDRIKK</sequence>
<gene>
    <name evidence="2" type="ORF">RTO_01850</name>
</gene>
<dbReference type="Gene3D" id="1.20.58.760">
    <property type="entry name" value="Peptidase M41"/>
    <property type="match status" value="1"/>
</dbReference>
<dbReference type="GO" id="GO:0004222">
    <property type="term" value="F:metalloendopeptidase activity"/>
    <property type="evidence" value="ECO:0007669"/>
    <property type="project" value="InterPro"/>
</dbReference>
<dbReference type="Proteomes" id="UP000008956">
    <property type="component" value="Chromosome"/>
</dbReference>